<evidence type="ECO:0000313" key="4">
    <source>
        <dbReference type="EMBL" id="CAK1253496.1"/>
    </source>
</evidence>
<dbReference type="EMBL" id="DF968087">
    <property type="protein sequence ID" value="GAP04859.1"/>
    <property type="molecule type" value="Genomic_DNA"/>
</dbReference>
<dbReference type="SUPFAM" id="SSF46689">
    <property type="entry name" value="Homeodomain-like"/>
    <property type="match status" value="1"/>
</dbReference>
<evidence type="ECO:0000256" key="1">
    <source>
        <dbReference type="ARBA" id="ARBA00023125"/>
    </source>
</evidence>
<accession>A0A3F3HGY7</accession>
<evidence type="ECO:0000313" key="6">
    <source>
        <dbReference type="Proteomes" id="UP001314262"/>
    </source>
</evidence>
<dbReference type="AlphaFoldDB" id="A0A3F3HGY7"/>
<dbReference type="Proteomes" id="UP001314262">
    <property type="component" value="Unassembled WGS sequence"/>
</dbReference>
<gene>
    <name evidence="5" type="ORF">FTRO_0100230</name>
    <name evidence="4" type="ORF">R53137_KAKDMLNK_01489</name>
</gene>
<evidence type="ECO:0000313" key="5">
    <source>
        <dbReference type="EMBL" id="GAP04859.1"/>
    </source>
</evidence>
<keyword evidence="1 2" id="KW-0238">DNA-binding</keyword>
<protein>
    <submittedName>
        <fullName evidence="4">AcrR family</fullName>
    </submittedName>
    <submittedName>
        <fullName evidence="5">Transcriptional regulator, TetR family</fullName>
    </submittedName>
</protein>
<evidence type="ECO:0000259" key="3">
    <source>
        <dbReference type="PROSITE" id="PS50977"/>
    </source>
</evidence>
<dbReference type="RefSeq" id="WP_059394201.1">
    <property type="nucleotide sequence ID" value="NZ_BOJU01000006.1"/>
</dbReference>
<dbReference type="EMBL" id="CAUZLT010000006">
    <property type="protein sequence ID" value="CAK1253496.1"/>
    <property type="molecule type" value="Genomic_DNA"/>
</dbReference>
<keyword evidence="6" id="KW-1185">Reference proteome</keyword>
<dbReference type="STRING" id="709323.GCA_001047135_01424"/>
<dbReference type="PROSITE" id="PS50977">
    <property type="entry name" value="HTH_TETR_2"/>
    <property type="match status" value="1"/>
</dbReference>
<feature type="DNA-binding region" description="H-T-H motif" evidence="2">
    <location>
        <begin position="34"/>
        <end position="53"/>
    </location>
</feature>
<dbReference type="Gene3D" id="1.10.357.10">
    <property type="entry name" value="Tetracycline Repressor, domain 2"/>
    <property type="match status" value="1"/>
</dbReference>
<feature type="domain" description="HTH tetR-type" evidence="3">
    <location>
        <begin position="11"/>
        <end position="71"/>
    </location>
</feature>
<evidence type="ECO:0000256" key="2">
    <source>
        <dbReference type="PROSITE-ProRule" id="PRU00335"/>
    </source>
</evidence>
<dbReference type="InterPro" id="IPR001647">
    <property type="entry name" value="HTH_TetR"/>
</dbReference>
<reference evidence="4 6" key="2">
    <citation type="submission" date="2023-10" db="EMBL/GenBank/DDBJ databases">
        <authorList>
            <person name="Botero Cardona J."/>
        </authorList>
    </citation>
    <scope>NUCLEOTIDE SEQUENCE [LARGE SCALE GENOMIC DNA]</scope>
    <source>
        <strain evidence="4 6">R-53137</strain>
    </source>
</reference>
<dbReference type="Proteomes" id="UP000064514">
    <property type="component" value="Unassembled WGS sequence"/>
</dbReference>
<reference evidence="5" key="1">
    <citation type="journal article" date="2015" name="BMC Genomics">
        <title>Comparative genomics of Fructobacillus spp. and Leuconostoc spp. reveals niche-specific evolution of Fructobacillus spp.</title>
        <authorList>
            <person name="Endo A."/>
            <person name="Tanizawa Y."/>
            <person name="Tanaka N."/>
            <person name="Maeno S."/>
            <person name="Kumar H."/>
            <person name="Shiwa Y."/>
            <person name="Okada S."/>
            <person name="Yoshikawa H."/>
            <person name="Dicks L."/>
            <person name="Nakagawa J."/>
            <person name="Arita M."/>
        </authorList>
    </citation>
    <scope>NUCLEOTIDE SEQUENCE [LARGE SCALE GENOMIC DNA]</scope>
    <source>
        <strain evidence="5">F214-1</strain>
    </source>
</reference>
<organism evidence="5">
    <name type="scientific">Fructobacillus tropaeoli</name>
    <dbReference type="NCBI Taxonomy" id="709323"/>
    <lineage>
        <taxon>Bacteria</taxon>
        <taxon>Bacillati</taxon>
        <taxon>Bacillota</taxon>
        <taxon>Bacilli</taxon>
        <taxon>Lactobacillales</taxon>
        <taxon>Lactobacillaceae</taxon>
        <taxon>Fructobacillus</taxon>
    </lineage>
</organism>
<dbReference type="InterPro" id="IPR009057">
    <property type="entry name" value="Homeodomain-like_sf"/>
</dbReference>
<sequence>MPKATFLNLNAAKKEKISQVLLEEFSTYSLLDANVNHIVKAAGIARGSFYTYFTDLDDAYRYTLSQVMATIHEGFVGDNPFQATRSFIDQVEQNPYYAFLSNYYVVDEAILAAHHQETSSTNWDKATADLPQWLADVAVHHLIREYFLAPTDKEQILSLLDALAGWHKQEA</sequence>
<proteinExistence type="predicted"/>
<dbReference type="GO" id="GO:0003677">
    <property type="term" value="F:DNA binding"/>
    <property type="evidence" value="ECO:0007669"/>
    <property type="project" value="UniProtKB-UniRule"/>
</dbReference>
<name>A0A3F3HGY7_9LACO</name>